<dbReference type="RefSeq" id="WP_010769231.1">
    <property type="nucleotide sequence ID" value="NZ_ASWE01000001.1"/>
</dbReference>
<keyword evidence="2" id="KW-1185">Reference proteome</keyword>
<dbReference type="AlphaFoldDB" id="R3W3K0"/>
<dbReference type="EMBL" id="AJAT01000017">
    <property type="protein sequence ID" value="EOL42242.1"/>
    <property type="molecule type" value="Genomic_DNA"/>
</dbReference>
<reference evidence="1 2" key="1">
    <citation type="submission" date="2013-02" db="EMBL/GenBank/DDBJ databases">
        <title>The Genome Sequence of Enterococcus phoeniculicola BAA-412.</title>
        <authorList>
            <consortium name="The Broad Institute Genome Sequencing Platform"/>
            <consortium name="The Broad Institute Genome Sequencing Center for Infectious Disease"/>
            <person name="Earl A.M."/>
            <person name="Gilmore M.S."/>
            <person name="Lebreton F."/>
            <person name="Walker B."/>
            <person name="Young S.K."/>
            <person name="Zeng Q."/>
            <person name="Gargeya S."/>
            <person name="Fitzgerald M."/>
            <person name="Haas B."/>
            <person name="Abouelleil A."/>
            <person name="Alvarado L."/>
            <person name="Arachchi H.M."/>
            <person name="Berlin A.M."/>
            <person name="Chapman S.B."/>
            <person name="Dewar J."/>
            <person name="Goldberg J."/>
            <person name="Griggs A."/>
            <person name="Gujja S."/>
            <person name="Hansen M."/>
            <person name="Howarth C."/>
            <person name="Imamovic A."/>
            <person name="Larimer J."/>
            <person name="McCowan C."/>
            <person name="Murphy C."/>
            <person name="Neiman D."/>
            <person name="Pearson M."/>
            <person name="Priest M."/>
            <person name="Roberts A."/>
            <person name="Saif S."/>
            <person name="Shea T."/>
            <person name="Sisk P."/>
            <person name="Sykes S."/>
            <person name="Wortman J."/>
            <person name="Nusbaum C."/>
            <person name="Birren B."/>
        </authorList>
    </citation>
    <scope>NUCLEOTIDE SEQUENCE [LARGE SCALE GENOMIC DNA]</scope>
    <source>
        <strain evidence="1 2">ATCC BAA-412</strain>
    </source>
</reference>
<proteinExistence type="predicted"/>
<name>R3W3K0_9ENTE</name>
<comment type="caution">
    <text evidence="1">The sequence shown here is derived from an EMBL/GenBank/DDBJ whole genome shotgun (WGS) entry which is preliminary data.</text>
</comment>
<organism evidence="1 2">
    <name type="scientific">Enterococcus phoeniculicola ATCC BAA-412</name>
    <dbReference type="NCBI Taxonomy" id="1158610"/>
    <lineage>
        <taxon>Bacteria</taxon>
        <taxon>Bacillati</taxon>
        <taxon>Bacillota</taxon>
        <taxon>Bacilli</taxon>
        <taxon>Lactobacillales</taxon>
        <taxon>Enterococcaceae</taxon>
        <taxon>Enterococcus</taxon>
    </lineage>
</organism>
<dbReference type="InterPro" id="IPR054275">
    <property type="entry name" value="DUF7006"/>
</dbReference>
<sequence>MSSDYNYLTRYFVYFDSLYSVAIEEKYSKIYTEYLLIREEYYQLVTKPHLDWFVQMHQILQIDARLQILTDLLKIELKYPDCEDVFNESDIIEISRNDAKNYYKEVCGIRLNEPVPHSLLHFVPNGLK</sequence>
<dbReference type="OrthoDB" id="2186401at2"/>
<dbReference type="PATRIC" id="fig|1158610.3.peg.2573"/>
<evidence type="ECO:0000313" key="2">
    <source>
        <dbReference type="Proteomes" id="UP000013785"/>
    </source>
</evidence>
<dbReference type="HOGENOM" id="CLU_2011702_0_0_9"/>
<gene>
    <name evidence="1" type="ORF">UC3_02593</name>
</gene>
<protein>
    <submittedName>
        <fullName evidence="1">Uncharacterized protein</fullName>
    </submittedName>
</protein>
<dbReference type="Proteomes" id="UP000013785">
    <property type="component" value="Unassembled WGS sequence"/>
</dbReference>
<dbReference type="STRING" id="154621.RV11_GL002159"/>
<dbReference type="Pfam" id="PF22652">
    <property type="entry name" value="DUF7006"/>
    <property type="match status" value="1"/>
</dbReference>
<evidence type="ECO:0000313" key="1">
    <source>
        <dbReference type="EMBL" id="EOL42242.1"/>
    </source>
</evidence>
<accession>R3W3K0</accession>